<feature type="transmembrane region" description="Helical" evidence="8">
    <location>
        <begin position="335"/>
        <end position="358"/>
    </location>
</feature>
<evidence type="ECO:0000256" key="4">
    <source>
        <dbReference type="ARBA" id="ARBA00022679"/>
    </source>
</evidence>
<keyword evidence="5 8" id="KW-0812">Transmembrane</keyword>
<evidence type="ECO:0000256" key="8">
    <source>
        <dbReference type="SAM" id="Phobius"/>
    </source>
</evidence>
<evidence type="ECO:0000313" key="10">
    <source>
        <dbReference type="EMBL" id="RPB21148.1"/>
    </source>
</evidence>
<keyword evidence="11" id="KW-1185">Reference proteome</keyword>
<feature type="domain" description="Wax synthase" evidence="9">
    <location>
        <begin position="254"/>
        <end position="340"/>
    </location>
</feature>
<dbReference type="InterPro" id="IPR032805">
    <property type="entry name" value="Wax_synthase_dom"/>
</dbReference>
<feature type="transmembrane region" description="Helical" evidence="8">
    <location>
        <begin position="370"/>
        <end position="389"/>
    </location>
</feature>
<dbReference type="PANTHER" id="PTHR31595">
    <property type="entry name" value="LONG-CHAIN-ALCOHOL O-FATTY-ACYLTRANSFERASE 3-RELATED"/>
    <property type="match status" value="1"/>
</dbReference>
<dbReference type="Pfam" id="PF13813">
    <property type="entry name" value="MBOAT_2"/>
    <property type="match status" value="1"/>
</dbReference>
<dbReference type="PANTHER" id="PTHR31595:SF57">
    <property type="entry name" value="OS04G0481900 PROTEIN"/>
    <property type="match status" value="1"/>
</dbReference>
<evidence type="ECO:0000256" key="7">
    <source>
        <dbReference type="ARBA" id="ARBA00023136"/>
    </source>
</evidence>
<protein>
    <recommendedName>
        <fullName evidence="9">Wax synthase domain-containing protein</fullName>
    </recommendedName>
</protein>
<keyword evidence="6 8" id="KW-1133">Transmembrane helix</keyword>
<name>A0A3N4LHI6_9PEZI</name>
<keyword evidence="7 8" id="KW-0472">Membrane</keyword>
<dbReference type="InParanoid" id="A0A3N4LHI6"/>
<gene>
    <name evidence="10" type="ORF">L211DRAFT_840987</name>
</gene>
<organism evidence="10 11">
    <name type="scientific">Terfezia boudieri ATCC MYA-4762</name>
    <dbReference type="NCBI Taxonomy" id="1051890"/>
    <lineage>
        <taxon>Eukaryota</taxon>
        <taxon>Fungi</taxon>
        <taxon>Dikarya</taxon>
        <taxon>Ascomycota</taxon>
        <taxon>Pezizomycotina</taxon>
        <taxon>Pezizomycetes</taxon>
        <taxon>Pezizales</taxon>
        <taxon>Pezizaceae</taxon>
        <taxon>Terfezia</taxon>
    </lineage>
</organism>
<dbReference type="STRING" id="1051890.A0A3N4LHI6"/>
<proteinExistence type="inferred from homology"/>
<evidence type="ECO:0000313" key="11">
    <source>
        <dbReference type="Proteomes" id="UP000267821"/>
    </source>
</evidence>
<comment type="subcellular location">
    <subcellularLocation>
        <location evidence="1">Membrane</location>
        <topology evidence="1">Multi-pass membrane protein</topology>
    </subcellularLocation>
</comment>
<dbReference type="GO" id="GO:0006629">
    <property type="term" value="P:lipid metabolic process"/>
    <property type="evidence" value="ECO:0007669"/>
    <property type="project" value="InterPro"/>
</dbReference>
<evidence type="ECO:0000259" key="9">
    <source>
        <dbReference type="Pfam" id="PF13813"/>
    </source>
</evidence>
<evidence type="ECO:0000256" key="6">
    <source>
        <dbReference type="ARBA" id="ARBA00022989"/>
    </source>
</evidence>
<evidence type="ECO:0000256" key="3">
    <source>
        <dbReference type="ARBA" id="ARBA00007282"/>
    </source>
</evidence>
<accession>A0A3N4LHI6</accession>
<comment type="pathway">
    <text evidence="2">Secondary metabolite biosynthesis.</text>
</comment>
<keyword evidence="4" id="KW-0808">Transferase</keyword>
<dbReference type="Proteomes" id="UP000267821">
    <property type="component" value="Unassembled WGS sequence"/>
</dbReference>
<dbReference type="AlphaFoldDB" id="A0A3N4LHI6"/>
<dbReference type="GO" id="GO:0016020">
    <property type="term" value="C:membrane"/>
    <property type="evidence" value="ECO:0007669"/>
    <property type="project" value="UniProtKB-SubCell"/>
</dbReference>
<sequence>MPNSPEQPPIAAYNHQLQLQHPLLLPLHISTLIIPLLLPPFPYRRALSIALIIATYISTTITPFSPDPEISYAVASLWVFSLRVLTIHLFSSPNPEAVLYRVGSVGKESGLQGEAKKTDRAKRSANAYGVGLKKLCWISSLLLSPRGLNWSYQIPAVSPLVLPSTHFTRKSYAIYLFRRLVTIYLLIDVARTFCYINPSRYILESGSTFPPPGFLATILAALSNGTLSWGFIELQYLLLSVPGIWILGQHPSQWPPLFGSVEDCYRVGYLWGRGWHQLLRTTLLPWGDFLCTTLNIRSKYAGQVVRVLVAFTLSGLGHANAVYVVSRGKFGRESILFFLLQALGILIEIGVLNGWRWLRPGIPEDWQKRWGMYLGYAWVLGWLSWTSMFQIEDMRRLGFGEPVPWSLLRWGLGWPQKCKGGC</sequence>
<comment type="similarity">
    <text evidence="3">Belongs to the wax synthase family.</text>
</comment>
<dbReference type="GO" id="GO:0008374">
    <property type="term" value="F:O-acyltransferase activity"/>
    <property type="evidence" value="ECO:0007669"/>
    <property type="project" value="InterPro"/>
</dbReference>
<evidence type="ECO:0000256" key="2">
    <source>
        <dbReference type="ARBA" id="ARBA00005179"/>
    </source>
</evidence>
<evidence type="ECO:0000256" key="5">
    <source>
        <dbReference type="ARBA" id="ARBA00022692"/>
    </source>
</evidence>
<dbReference type="OrthoDB" id="1077582at2759"/>
<reference evidence="10 11" key="1">
    <citation type="journal article" date="2018" name="Nat. Ecol. Evol.">
        <title>Pezizomycetes genomes reveal the molecular basis of ectomycorrhizal truffle lifestyle.</title>
        <authorList>
            <person name="Murat C."/>
            <person name="Payen T."/>
            <person name="Noel B."/>
            <person name="Kuo A."/>
            <person name="Morin E."/>
            <person name="Chen J."/>
            <person name="Kohler A."/>
            <person name="Krizsan K."/>
            <person name="Balestrini R."/>
            <person name="Da Silva C."/>
            <person name="Montanini B."/>
            <person name="Hainaut M."/>
            <person name="Levati E."/>
            <person name="Barry K.W."/>
            <person name="Belfiori B."/>
            <person name="Cichocki N."/>
            <person name="Clum A."/>
            <person name="Dockter R.B."/>
            <person name="Fauchery L."/>
            <person name="Guy J."/>
            <person name="Iotti M."/>
            <person name="Le Tacon F."/>
            <person name="Lindquist E.A."/>
            <person name="Lipzen A."/>
            <person name="Malagnac F."/>
            <person name="Mello A."/>
            <person name="Molinier V."/>
            <person name="Miyauchi S."/>
            <person name="Poulain J."/>
            <person name="Riccioni C."/>
            <person name="Rubini A."/>
            <person name="Sitrit Y."/>
            <person name="Splivallo R."/>
            <person name="Traeger S."/>
            <person name="Wang M."/>
            <person name="Zifcakova L."/>
            <person name="Wipf D."/>
            <person name="Zambonelli A."/>
            <person name="Paolocci F."/>
            <person name="Nowrousian M."/>
            <person name="Ottonello S."/>
            <person name="Baldrian P."/>
            <person name="Spatafora J.W."/>
            <person name="Henrissat B."/>
            <person name="Nagy L.G."/>
            <person name="Aury J.M."/>
            <person name="Wincker P."/>
            <person name="Grigoriev I.V."/>
            <person name="Bonfante P."/>
            <person name="Martin F.M."/>
        </authorList>
    </citation>
    <scope>NUCLEOTIDE SEQUENCE [LARGE SCALE GENOMIC DNA]</scope>
    <source>
        <strain evidence="10 11">ATCC MYA-4762</strain>
    </source>
</reference>
<evidence type="ECO:0000256" key="1">
    <source>
        <dbReference type="ARBA" id="ARBA00004141"/>
    </source>
</evidence>
<dbReference type="InterPro" id="IPR044851">
    <property type="entry name" value="Wax_synthase"/>
</dbReference>
<dbReference type="EMBL" id="ML121563">
    <property type="protein sequence ID" value="RPB21148.1"/>
    <property type="molecule type" value="Genomic_DNA"/>
</dbReference>